<sequence length="240" mass="26122">MTALKSFASMLRLSVVSTSTLLISRYSFTQEEERNIKAVIRGIPVDFAIDDIKNDLCGQGIRVEAPHRKGGEWTRTAPRALTKKYGQAAANCYADPRCVKCLVSHWTKECPLTRESEGKPFCVNCGQHNMANNKECPKAPKFLTRIKLNPKRPFRAPVAPPRDLENFPALATKKTTPVANFSSAPAPSTNPWGESTPKGRTGAVQRAPPVPPSESTTAGPSSFGNDIQTVMAVLRAVKSS</sequence>
<gene>
    <name evidence="3" type="ORF">EVAR_28599_1</name>
</gene>
<organism evidence="3 4">
    <name type="scientific">Eumeta variegata</name>
    <name type="common">Bagworm moth</name>
    <name type="synonym">Eumeta japonica</name>
    <dbReference type="NCBI Taxonomy" id="151549"/>
    <lineage>
        <taxon>Eukaryota</taxon>
        <taxon>Metazoa</taxon>
        <taxon>Ecdysozoa</taxon>
        <taxon>Arthropoda</taxon>
        <taxon>Hexapoda</taxon>
        <taxon>Insecta</taxon>
        <taxon>Pterygota</taxon>
        <taxon>Neoptera</taxon>
        <taxon>Endopterygota</taxon>
        <taxon>Lepidoptera</taxon>
        <taxon>Glossata</taxon>
        <taxon>Ditrysia</taxon>
        <taxon>Tineoidea</taxon>
        <taxon>Psychidae</taxon>
        <taxon>Oiketicinae</taxon>
        <taxon>Eumeta</taxon>
    </lineage>
</organism>
<comment type="caution">
    <text evidence="3">The sequence shown here is derived from an EMBL/GenBank/DDBJ whole genome shotgun (WGS) entry which is preliminary data.</text>
</comment>
<evidence type="ECO:0008006" key="5">
    <source>
        <dbReference type="Google" id="ProtNLM"/>
    </source>
</evidence>
<evidence type="ECO:0000313" key="3">
    <source>
        <dbReference type="EMBL" id="GBP30956.1"/>
    </source>
</evidence>
<feature type="signal peptide" evidence="2">
    <location>
        <begin position="1"/>
        <end position="18"/>
    </location>
</feature>
<evidence type="ECO:0000313" key="4">
    <source>
        <dbReference type="Proteomes" id="UP000299102"/>
    </source>
</evidence>
<dbReference type="OrthoDB" id="8123886at2759"/>
<dbReference type="Proteomes" id="UP000299102">
    <property type="component" value="Unassembled WGS sequence"/>
</dbReference>
<feature type="compositionally biased region" description="Polar residues" evidence="1">
    <location>
        <begin position="213"/>
        <end position="226"/>
    </location>
</feature>
<dbReference type="AlphaFoldDB" id="A0A4C1UY65"/>
<keyword evidence="2" id="KW-0732">Signal</keyword>
<evidence type="ECO:0000256" key="2">
    <source>
        <dbReference type="SAM" id="SignalP"/>
    </source>
</evidence>
<name>A0A4C1UY65_EUMVA</name>
<accession>A0A4C1UY65</accession>
<dbReference type="EMBL" id="BGZK01000239">
    <property type="protein sequence ID" value="GBP30956.1"/>
    <property type="molecule type" value="Genomic_DNA"/>
</dbReference>
<proteinExistence type="predicted"/>
<reference evidence="3 4" key="1">
    <citation type="journal article" date="2019" name="Commun. Biol.">
        <title>The bagworm genome reveals a unique fibroin gene that provides high tensile strength.</title>
        <authorList>
            <person name="Kono N."/>
            <person name="Nakamura H."/>
            <person name="Ohtoshi R."/>
            <person name="Tomita M."/>
            <person name="Numata K."/>
            <person name="Arakawa K."/>
        </authorList>
    </citation>
    <scope>NUCLEOTIDE SEQUENCE [LARGE SCALE GENOMIC DNA]</scope>
</reference>
<feature type="chain" id="PRO_5020021573" description="Nucleic-acid-binding protein from transposon X-element" evidence="2">
    <location>
        <begin position="19"/>
        <end position="240"/>
    </location>
</feature>
<feature type="compositionally biased region" description="Polar residues" evidence="1">
    <location>
        <begin position="175"/>
        <end position="193"/>
    </location>
</feature>
<feature type="region of interest" description="Disordered" evidence="1">
    <location>
        <begin position="175"/>
        <end position="226"/>
    </location>
</feature>
<evidence type="ECO:0000256" key="1">
    <source>
        <dbReference type="SAM" id="MobiDB-lite"/>
    </source>
</evidence>
<keyword evidence="4" id="KW-1185">Reference proteome</keyword>
<protein>
    <recommendedName>
        <fullName evidence="5">Nucleic-acid-binding protein from transposon X-element</fullName>
    </recommendedName>
</protein>